<feature type="non-terminal residue" evidence="1">
    <location>
        <position position="1"/>
    </location>
</feature>
<keyword evidence="2" id="KW-1185">Reference proteome</keyword>
<sequence>VRSFSHCNDAELDAYLAERSISQDFLREIDLFLRGHPEIASCAQGRSTLRQLSTLPPLEAYKYFLRGYTRPARYIDGIIRTEYFQLPMDHRYCPLQKKYDQELVDFFDGFEYRHDIIDQIDQVVSMNIQKLAMGRPVPIALRKLVCYAVWGNPVDAYKWFEYSYQQEYMPHRYLPEHVVLGHVPKPRDYAEPRPSCVGGWKRHGVVRYRMARAKDQGVGRCREVPA</sequence>
<reference evidence="1" key="1">
    <citation type="submission" date="2020-01" db="EMBL/GenBank/DDBJ databases">
        <authorList>
            <consortium name="DOE Joint Genome Institute"/>
            <person name="Haridas S."/>
            <person name="Albert R."/>
            <person name="Binder M."/>
            <person name="Bloem J."/>
            <person name="Labutti K."/>
            <person name="Salamov A."/>
            <person name="Andreopoulos B."/>
            <person name="Baker S.E."/>
            <person name="Barry K."/>
            <person name="Bills G."/>
            <person name="Bluhm B.H."/>
            <person name="Cannon C."/>
            <person name="Castanera R."/>
            <person name="Culley D.E."/>
            <person name="Daum C."/>
            <person name="Ezra D."/>
            <person name="Gonzalez J.B."/>
            <person name="Henrissat B."/>
            <person name="Kuo A."/>
            <person name="Liang C."/>
            <person name="Lipzen A."/>
            <person name="Lutzoni F."/>
            <person name="Magnuson J."/>
            <person name="Mondo S."/>
            <person name="Nolan M."/>
            <person name="Ohm R."/>
            <person name="Pangilinan J."/>
            <person name="Park H.-J."/>
            <person name="Ramirez L."/>
            <person name="Alfaro M."/>
            <person name="Sun H."/>
            <person name="Tritt A."/>
            <person name="Yoshinaga Y."/>
            <person name="Zwiers L.-H."/>
            <person name="Turgeon B.G."/>
            <person name="Goodwin S.B."/>
            <person name="Spatafora J.W."/>
            <person name="Crous P.W."/>
            <person name="Grigoriev I.V."/>
        </authorList>
    </citation>
    <scope>NUCLEOTIDE SEQUENCE</scope>
    <source>
        <strain evidence="1">CBS 394.84</strain>
    </source>
</reference>
<dbReference type="EMBL" id="ML976615">
    <property type="protein sequence ID" value="KAF1848927.1"/>
    <property type="molecule type" value="Genomic_DNA"/>
</dbReference>
<gene>
    <name evidence="1" type="ORF">K460DRAFT_275545</name>
</gene>
<dbReference type="RefSeq" id="XP_040791490.1">
    <property type="nucleotide sequence ID" value="XM_040928051.1"/>
</dbReference>
<accession>A0A9P4GNI5</accession>
<evidence type="ECO:0000313" key="1">
    <source>
        <dbReference type="EMBL" id="KAF1848927.1"/>
    </source>
</evidence>
<evidence type="ECO:0000313" key="2">
    <source>
        <dbReference type="Proteomes" id="UP000800039"/>
    </source>
</evidence>
<name>A0A9P4GNI5_9PLEO</name>
<dbReference type="Proteomes" id="UP000800039">
    <property type="component" value="Unassembled WGS sequence"/>
</dbReference>
<dbReference type="OrthoDB" id="3882589at2759"/>
<protein>
    <submittedName>
        <fullName evidence="1">Uncharacterized protein</fullName>
    </submittedName>
</protein>
<proteinExistence type="predicted"/>
<organism evidence="1 2">
    <name type="scientific">Cucurbitaria berberidis CBS 394.84</name>
    <dbReference type="NCBI Taxonomy" id="1168544"/>
    <lineage>
        <taxon>Eukaryota</taxon>
        <taxon>Fungi</taxon>
        <taxon>Dikarya</taxon>
        <taxon>Ascomycota</taxon>
        <taxon>Pezizomycotina</taxon>
        <taxon>Dothideomycetes</taxon>
        <taxon>Pleosporomycetidae</taxon>
        <taxon>Pleosporales</taxon>
        <taxon>Pleosporineae</taxon>
        <taxon>Cucurbitariaceae</taxon>
        <taxon>Cucurbitaria</taxon>
    </lineage>
</organism>
<dbReference type="GeneID" id="63845304"/>
<dbReference type="AlphaFoldDB" id="A0A9P4GNI5"/>
<comment type="caution">
    <text evidence="1">The sequence shown here is derived from an EMBL/GenBank/DDBJ whole genome shotgun (WGS) entry which is preliminary data.</text>
</comment>